<sequence length="99" mass="11198">MNERAALEAAWLDLTRRVMPDCAAARGWPVRADHCFQRILLDNALGGRWYDHVTGRPAYRHVAIDALRRALDLGQDALAGRADLAALNHRSLQWRGKRV</sequence>
<dbReference type="Proteomes" id="UP000199206">
    <property type="component" value="Unassembled WGS sequence"/>
</dbReference>
<keyword evidence="2" id="KW-1185">Reference proteome</keyword>
<dbReference type="RefSeq" id="WP_093664643.1">
    <property type="nucleotide sequence ID" value="NZ_FOCF01000002.1"/>
</dbReference>
<dbReference type="AlphaFoldDB" id="A0A1H8BDE9"/>
<evidence type="ECO:0000313" key="1">
    <source>
        <dbReference type="EMBL" id="SEM80843.1"/>
    </source>
</evidence>
<gene>
    <name evidence="1" type="ORF">SAMN05192583_1319</name>
</gene>
<dbReference type="EMBL" id="FOCF01000002">
    <property type="protein sequence ID" value="SEM80843.1"/>
    <property type="molecule type" value="Genomic_DNA"/>
</dbReference>
<proteinExistence type="predicted"/>
<evidence type="ECO:0008006" key="3">
    <source>
        <dbReference type="Google" id="ProtNLM"/>
    </source>
</evidence>
<dbReference type="STRING" id="1166340.SAMN05192583_1319"/>
<evidence type="ECO:0000313" key="2">
    <source>
        <dbReference type="Proteomes" id="UP000199206"/>
    </source>
</evidence>
<reference evidence="2" key="1">
    <citation type="submission" date="2016-10" db="EMBL/GenBank/DDBJ databases">
        <authorList>
            <person name="Varghese N."/>
            <person name="Submissions S."/>
        </authorList>
    </citation>
    <scope>NUCLEOTIDE SEQUENCE [LARGE SCALE GENOMIC DNA]</scope>
    <source>
        <strain evidence="2">S6-262</strain>
    </source>
</reference>
<name>A0A1H8BDE9_9SPHN</name>
<organism evidence="1 2">
    <name type="scientific">Sphingomonas gellani</name>
    <dbReference type="NCBI Taxonomy" id="1166340"/>
    <lineage>
        <taxon>Bacteria</taxon>
        <taxon>Pseudomonadati</taxon>
        <taxon>Pseudomonadota</taxon>
        <taxon>Alphaproteobacteria</taxon>
        <taxon>Sphingomonadales</taxon>
        <taxon>Sphingomonadaceae</taxon>
        <taxon>Sphingomonas</taxon>
    </lineage>
</organism>
<accession>A0A1H8BDE9</accession>
<protein>
    <recommendedName>
        <fullName evidence="3">GCN5-related N-acetyltransferase</fullName>
    </recommendedName>
</protein>
<dbReference type="OrthoDB" id="281270at2"/>